<dbReference type="PROSITE" id="PS51257">
    <property type="entry name" value="PROKAR_LIPOPROTEIN"/>
    <property type="match status" value="1"/>
</dbReference>
<evidence type="ECO:0000313" key="3">
    <source>
        <dbReference type="Proteomes" id="UP000725002"/>
    </source>
</evidence>
<reference evidence="2" key="1">
    <citation type="submission" date="2020-10" db="EMBL/GenBank/DDBJ databases">
        <authorList>
            <person name="Gilroy R."/>
        </authorList>
    </citation>
    <scope>NUCLEOTIDE SEQUENCE</scope>
    <source>
        <strain evidence="2">G3-8215</strain>
    </source>
</reference>
<sequence>MKHLTITLLTISIIACLPAAGRQTCMDTGTGKQEDDTACVQKEKAFFPVDNIDMSFQMRGSLRGNFPRGGEASARFRMDDLRWNIEGWAGKKVYYRFRQSLTKDFTTLTLENLVSSVNYAFVKWHATPKTTFTFGKHVLSLGGHEFDAVPVYVIQFSDFGSSFSSYQMGASAEWHISPSHDLVFQMSNFRGVSDSEFYYGQLPDNIKATNFPLIGTVNWNGDFLNDKSLKLRYSVSYGHQTTDKGVWIVSLGHSYRKPKLGGYIDLMWSRQGLDVSGIMSRSAAYSDGTPRTLQNTEYLTAVGYLHFFFSPSIAAFVKGGWECAGIYQPYDDIVKGVHRTNWNAQCCFQYMPTRDSDFRLFAHYNYYGRHATDKGRALGMADVTEHRVSLGIIYIMKVL</sequence>
<proteinExistence type="predicted"/>
<dbReference type="EMBL" id="JADILV010000080">
    <property type="protein sequence ID" value="MBO8484634.1"/>
    <property type="molecule type" value="Genomic_DNA"/>
</dbReference>
<protein>
    <recommendedName>
        <fullName evidence="4">Phosphate-selective porin O and P</fullName>
    </recommendedName>
</protein>
<organism evidence="2 3">
    <name type="scientific">Candidatus Cryptobacteroides avicola</name>
    <dbReference type="NCBI Taxonomy" id="2840757"/>
    <lineage>
        <taxon>Bacteria</taxon>
        <taxon>Pseudomonadati</taxon>
        <taxon>Bacteroidota</taxon>
        <taxon>Bacteroidia</taxon>
        <taxon>Bacteroidales</taxon>
        <taxon>Candidatus Cryptobacteroides</taxon>
    </lineage>
</organism>
<gene>
    <name evidence="2" type="ORF">IAB75_11085</name>
</gene>
<evidence type="ECO:0000256" key="1">
    <source>
        <dbReference type="SAM" id="SignalP"/>
    </source>
</evidence>
<dbReference type="InterPro" id="IPR010870">
    <property type="entry name" value="Porin_O/P"/>
</dbReference>
<feature type="signal peptide" evidence="1">
    <location>
        <begin position="1"/>
        <end position="19"/>
    </location>
</feature>
<evidence type="ECO:0008006" key="4">
    <source>
        <dbReference type="Google" id="ProtNLM"/>
    </source>
</evidence>
<feature type="chain" id="PRO_5037343914" description="Phosphate-selective porin O and P" evidence="1">
    <location>
        <begin position="20"/>
        <end position="399"/>
    </location>
</feature>
<dbReference type="Proteomes" id="UP000725002">
    <property type="component" value="Unassembled WGS sequence"/>
</dbReference>
<reference evidence="2" key="2">
    <citation type="journal article" date="2021" name="PeerJ">
        <title>Extensive microbial diversity within the chicken gut microbiome revealed by metagenomics and culture.</title>
        <authorList>
            <person name="Gilroy R."/>
            <person name="Ravi A."/>
            <person name="Getino M."/>
            <person name="Pursley I."/>
            <person name="Horton D.L."/>
            <person name="Alikhan N.F."/>
            <person name="Baker D."/>
            <person name="Gharbi K."/>
            <person name="Hall N."/>
            <person name="Watson M."/>
            <person name="Adriaenssens E.M."/>
            <person name="Foster-Nyarko E."/>
            <person name="Jarju S."/>
            <person name="Secka A."/>
            <person name="Antonio M."/>
            <person name="Oren A."/>
            <person name="Chaudhuri R.R."/>
            <person name="La Ragione R."/>
            <person name="Hildebrand F."/>
            <person name="Pallen M.J."/>
        </authorList>
    </citation>
    <scope>NUCLEOTIDE SEQUENCE</scope>
    <source>
        <strain evidence="2">G3-8215</strain>
    </source>
</reference>
<dbReference type="Pfam" id="PF07396">
    <property type="entry name" value="Porin_O_P"/>
    <property type="match status" value="1"/>
</dbReference>
<dbReference type="AlphaFoldDB" id="A0A940DT74"/>
<accession>A0A940DT74</accession>
<name>A0A940DT74_9BACT</name>
<evidence type="ECO:0000313" key="2">
    <source>
        <dbReference type="EMBL" id="MBO8484634.1"/>
    </source>
</evidence>
<comment type="caution">
    <text evidence="2">The sequence shown here is derived from an EMBL/GenBank/DDBJ whole genome shotgun (WGS) entry which is preliminary data.</text>
</comment>
<keyword evidence="1" id="KW-0732">Signal</keyword>